<keyword evidence="2" id="KW-1185">Reference proteome</keyword>
<evidence type="ECO:0000313" key="1">
    <source>
        <dbReference type="EnsemblMetazoa" id="OVOC162.1"/>
    </source>
</evidence>
<name>A0A8R1XQT2_ONCVO</name>
<sequence>MMSQCIKCKYHVPVIVAVTEILKLAPIKIADNNRYNLPFCLGLDKTEKRYYAKTSFCSNSDPKKKINKTEIYTGARPMNDIN</sequence>
<dbReference type="EMBL" id="CMVM020000019">
    <property type="status" value="NOT_ANNOTATED_CDS"/>
    <property type="molecule type" value="Genomic_DNA"/>
</dbReference>
<accession>A0A8R1XQT2</accession>
<organism evidence="1 2">
    <name type="scientific">Onchocerca volvulus</name>
    <dbReference type="NCBI Taxonomy" id="6282"/>
    <lineage>
        <taxon>Eukaryota</taxon>
        <taxon>Metazoa</taxon>
        <taxon>Ecdysozoa</taxon>
        <taxon>Nematoda</taxon>
        <taxon>Chromadorea</taxon>
        <taxon>Rhabditida</taxon>
        <taxon>Spirurina</taxon>
        <taxon>Spiruromorpha</taxon>
        <taxon>Filarioidea</taxon>
        <taxon>Onchocercidae</taxon>
        <taxon>Onchocerca</taxon>
    </lineage>
</organism>
<dbReference type="AlphaFoldDB" id="A0A8R1XQT2"/>
<evidence type="ECO:0000313" key="2">
    <source>
        <dbReference type="Proteomes" id="UP000024404"/>
    </source>
</evidence>
<proteinExistence type="predicted"/>
<reference evidence="2" key="1">
    <citation type="submission" date="2013-10" db="EMBL/GenBank/DDBJ databases">
        <title>Genome sequencing of Onchocerca volvulus.</title>
        <authorList>
            <person name="Cotton J."/>
            <person name="Tsai J."/>
            <person name="Stanley E."/>
            <person name="Tracey A."/>
            <person name="Holroyd N."/>
            <person name="Lustigman S."/>
            <person name="Berriman M."/>
        </authorList>
    </citation>
    <scope>NUCLEOTIDE SEQUENCE</scope>
</reference>
<dbReference type="EnsemblMetazoa" id="OVOC162.1">
    <property type="protein sequence ID" value="OVOC162.1"/>
    <property type="gene ID" value="WBGene00236971"/>
</dbReference>
<dbReference type="Proteomes" id="UP000024404">
    <property type="component" value="Unassembled WGS sequence"/>
</dbReference>
<reference evidence="1" key="2">
    <citation type="submission" date="2022-06" db="UniProtKB">
        <authorList>
            <consortium name="EnsemblMetazoa"/>
        </authorList>
    </citation>
    <scope>IDENTIFICATION</scope>
</reference>
<protein>
    <submittedName>
        <fullName evidence="1">Uncharacterized protein</fullName>
    </submittedName>
</protein>